<feature type="transmembrane region" description="Helical" evidence="1">
    <location>
        <begin position="385"/>
        <end position="403"/>
    </location>
</feature>
<feature type="transmembrane region" description="Helical" evidence="1">
    <location>
        <begin position="96"/>
        <end position="122"/>
    </location>
</feature>
<accession>A0A098EBB0</accession>
<feature type="transmembrane region" description="Helical" evidence="1">
    <location>
        <begin position="276"/>
        <end position="296"/>
    </location>
</feature>
<feature type="transmembrane region" description="Helical" evidence="1">
    <location>
        <begin position="223"/>
        <end position="243"/>
    </location>
</feature>
<dbReference type="PANTHER" id="PTHR42204:SF1">
    <property type="entry name" value="INTEGRAL MEMBRANE PROTEIN"/>
    <property type="match status" value="1"/>
</dbReference>
<keyword evidence="1" id="KW-1133">Transmembrane helix</keyword>
<feature type="transmembrane region" description="Helical" evidence="1">
    <location>
        <begin position="302"/>
        <end position="325"/>
    </location>
</feature>
<feature type="transmembrane region" description="Helical" evidence="1">
    <location>
        <begin position="31"/>
        <end position="58"/>
    </location>
</feature>
<dbReference type="InterPro" id="IPR002823">
    <property type="entry name" value="DUF112_TM"/>
</dbReference>
<dbReference type="EMBL" id="CCXY01000126">
    <property type="protein sequence ID" value="CEG12305.1"/>
    <property type="molecule type" value="Genomic_DNA"/>
</dbReference>
<feature type="domain" description="DUF112" evidence="2">
    <location>
        <begin position="6"/>
        <end position="389"/>
    </location>
</feature>
<feature type="transmembrane region" description="Helical" evidence="1">
    <location>
        <begin position="346"/>
        <end position="379"/>
    </location>
</feature>
<dbReference type="PANTHER" id="PTHR42204">
    <property type="entry name" value="INTEGRAL MEMBRANE PROTEIN"/>
    <property type="match status" value="1"/>
</dbReference>
<feature type="transmembrane region" description="Helical" evidence="1">
    <location>
        <begin position="154"/>
        <end position="176"/>
    </location>
</feature>
<feature type="transmembrane region" description="Helical" evidence="1">
    <location>
        <begin position="182"/>
        <end position="202"/>
    </location>
</feature>
<evidence type="ECO:0000256" key="1">
    <source>
        <dbReference type="SAM" id="Phobius"/>
    </source>
</evidence>
<feature type="transmembrane region" description="Helical" evidence="1">
    <location>
        <begin position="249"/>
        <end position="269"/>
    </location>
</feature>
<keyword evidence="1" id="KW-0812">Transmembrane</keyword>
<dbReference type="AlphaFoldDB" id="A0A098EBB0"/>
<dbReference type="Pfam" id="PF01970">
    <property type="entry name" value="TctA"/>
    <property type="match status" value="1"/>
</dbReference>
<evidence type="ECO:0000313" key="3">
    <source>
        <dbReference type="EMBL" id="CEG12305.1"/>
    </source>
</evidence>
<keyword evidence="1" id="KW-0472">Membrane</keyword>
<gene>
    <name evidence="3" type="ORF">MSIBF_A2110007</name>
</gene>
<proteinExistence type="predicted"/>
<feature type="transmembrane region" description="Helical" evidence="1">
    <location>
        <begin position="5"/>
        <end position="25"/>
    </location>
</feature>
<name>A0A098EBB0_9ZZZZ</name>
<sequence>MLLEFILFAFIGIIIGFITGLIPGFHVNNVAIIMISLLPTLGLLPLEFAVILISAMIVHQFMEFIPTLFLGAPQEETALSLLPAQRLILEGKAMDAAYFTLFGAIFGLFFALILAVFAFLFLPAIYEASRNFIVFVLIIVVAALLLYERKIYKILTALFVFVLSGYFGLLALNLNFFSSSQVLFPVFAGLFGLSTLLVNVITYEKGKQISQLPKATAKHDKNFYTAGFFGAFAGMLAGTLPGISASQIGTLMAIVFGNSVGAFMISVSAINLSDSIFSLIAIYTIGNARSGVAVMIDSVMDISFGEILLFIGIILFVSFFAVVLFHKTSKIAVKWTGRVNSRNLNIFSFVLICVALFVLTGIYGIFIALIGMCIGLISIFGNVNRTHAMGVLLVPTILFFLGIR</sequence>
<protein>
    <recommendedName>
        <fullName evidence="2">DUF112 domain-containing protein</fullName>
    </recommendedName>
</protein>
<reference evidence="3" key="1">
    <citation type="submission" date="2014-09" db="EMBL/GenBank/DDBJ databases">
        <authorList>
            <person name="Probst J Alexander"/>
        </authorList>
    </citation>
    <scope>NUCLEOTIDE SEQUENCE</scope>
</reference>
<feature type="transmembrane region" description="Helical" evidence="1">
    <location>
        <begin position="128"/>
        <end position="147"/>
    </location>
</feature>
<evidence type="ECO:0000259" key="2">
    <source>
        <dbReference type="Pfam" id="PF01970"/>
    </source>
</evidence>
<organism evidence="3">
    <name type="scientific">groundwater metagenome</name>
    <dbReference type="NCBI Taxonomy" id="717931"/>
    <lineage>
        <taxon>unclassified sequences</taxon>
        <taxon>metagenomes</taxon>
        <taxon>ecological metagenomes</taxon>
    </lineage>
</organism>